<protein>
    <recommendedName>
        <fullName evidence="4">SGNH hydrolase-type esterase domain-containing protein</fullName>
    </recommendedName>
</protein>
<evidence type="ECO:0008006" key="4">
    <source>
        <dbReference type="Google" id="ProtNLM"/>
    </source>
</evidence>
<dbReference type="RefSeq" id="WP_353293416.1">
    <property type="nucleotide sequence ID" value="NZ_BAABWH010000001.1"/>
</dbReference>
<keyword evidence="3" id="KW-1185">Reference proteome</keyword>
<organism evidence="2 3">
    <name type="scientific">Thalassolituus maritimus</name>
    <dbReference type="NCBI Taxonomy" id="484498"/>
    <lineage>
        <taxon>Bacteria</taxon>
        <taxon>Pseudomonadati</taxon>
        <taxon>Pseudomonadota</taxon>
        <taxon>Gammaproteobacteria</taxon>
        <taxon>Oceanospirillales</taxon>
        <taxon>Oceanospirillaceae</taxon>
        <taxon>Thalassolituus</taxon>
    </lineage>
</organism>
<dbReference type="EMBL" id="BAABWH010000001">
    <property type="protein sequence ID" value="GAA6144490.1"/>
    <property type="molecule type" value="Genomic_DNA"/>
</dbReference>
<dbReference type="Proteomes" id="UP001481413">
    <property type="component" value="Unassembled WGS sequence"/>
</dbReference>
<proteinExistence type="predicted"/>
<sequence>MRTLLLSASLTLATTQIAHAGYHHNPEPEEVPETLPLLIVGASYANGHSPFDGDLSSPLLGLAVGSAQYISLGDALIRNRTHSGYVVNEAQASATTFDRESCRTALYAGGCSTAEFDGYQTQVLRASSRVLSLATGEYNAEYVIVTAPNDCLHSDAFGVPEADTRQCDEEDMQDVADRMVEIGQLVLGLGMTPIFAPYPSVDSVDLELFRQSSLLEWTITPTGYQMLNDTVMNTLATELPEAMVIDYWADFEHIGDGIHPDLATVEKAAATILEGIGYNVINVDEEPRTKRGRIKKRLREWLRRLH</sequence>
<reference evidence="2 3" key="1">
    <citation type="submission" date="2024-04" db="EMBL/GenBank/DDBJ databases">
        <title>Draft genome sequence of Thalassolituus maritimus NBRC 116585.</title>
        <authorList>
            <person name="Miyakawa T."/>
            <person name="Kusuya Y."/>
            <person name="Miura T."/>
        </authorList>
    </citation>
    <scope>NUCLEOTIDE SEQUENCE [LARGE SCALE GENOMIC DNA]</scope>
    <source>
        <strain evidence="2 3">5NW40-0001</strain>
    </source>
</reference>
<comment type="caution">
    <text evidence="2">The sequence shown here is derived from an EMBL/GenBank/DDBJ whole genome shotgun (WGS) entry which is preliminary data.</text>
</comment>
<evidence type="ECO:0000256" key="1">
    <source>
        <dbReference type="SAM" id="SignalP"/>
    </source>
</evidence>
<accession>A0ABP9ZWI0</accession>
<keyword evidence="1" id="KW-0732">Signal</keyword>
<evidence type="ECO:0000313" key="2">
    <source>
        <dbReference type="EMBL" id="GAA6144490.1"/>
    </source>
</evidence>
<evidence type="ECO:0000313" key="3">
    <source>
        <dbReference type="Proteomes" id="UP001481413"/>
    </source>
</evidence>
<feature type="signal peptide" evidence="1">
    <location>
        <begin position="1"/>
        <end position="20"/>
    </location>
</feature>
<feature type="chain" id="PRO_5046257659" description="SGNH hydrolase-type esterase domain-containing protein" evidence="1">
    <location>
        <begin position="21"/>
        <end position="306"/>
    </location>
</feature>
<gene>
    <name evidence="2" type="ORF">NBRC116585_06070</name>
</gene>
<name>A0ABP9ZWI0_9GAMM</name>